<dbReference type="Proteomes" id="UP000887565">
    <property type="component" value="Unplaced"/>
</dbReference>
<keyword evidence="1" id="KW-1185">Reference proteome</keyword>
<evidence type="ECO:0000313" key="2">
    <source>
        <dbReference type="WBParaSite" id="nRc.2.0.1.t19585-RA"/>
    </source>
</evidence>
<dbReference type="WBParaSite" id="nRc.2.0.1.t19585-RA">
    <property type="protein sequence ID" value="nRc.2.0.1.t19585-RA"/>
    <property type="gene ID" value="nRc.2.0.1.g19585"/>
</dbReference>
<reference evidence="2" key="1">
    <citation type="submission" date="2022-11" db="UniProtKB">
        <authorList>
            <consortium name="WormBaseParasite"/>
        </authorList>
    </citation>
    <scope>IDENTIFICATION</scope>
</reference>
<accession>A0A915IZN1</accession>
<evidence type="ECO:0000313" key="1">
    <source>
        <dbReference type="Proteomes" id="UP000887565"/>
    </source>
</evidence>
<name>A0A915IZN1_ROMCU</name>
<protein>
    <submittedName>
        <fullName evidence="2">Uncharacterized protein</fullName>
    </submittedName>
</protein>
<dbReference type="AlphaFoldDB" id="A0A915IZN1"/>
<proteinExistence type="predicted"/>
<sequence length="238" mass="24965">MKTDPTLDFMEKVQRRVLANKPDLSFPQADVSPLPIRTTFGPIGWVHSSLSSSDDISSSMGKSMTKPPHGWTLRRTPIFGDCGAVAIGNGHASMMLTSSLMVHKVSPKALATVGSSLAVATCCCWAIAASVWAPVFIHDGNAATTAVGCAWRLACSTVWRMASTAGDHVAHRATLGPNIHNAAGADSTTSVAISTSTSNGSLSSAHGRCGYFLAKSVDHTVSIALVMDEESSRFMDSN</sequence>
<organism evidence="1 2">
    <name type="scientific">Romanomermis culicivorax</name>
    <name type="common">Nematode worm</name>
    <dbReference type="NCBI Taxonomy" id="13658"/>
    <lineage>
        <taxon>Eukaryota</taxon>
        <taxon>Metazoa</taxon>
        <taxon>Ecdysozoa</taxon>
        <taxon>Nematoda</taxon>
        <taxon>Enoplea</taxon>
        <taxon>Dorylaimia</taxon>
        <taxon>Mermithida</taxon>
        <taxon>Mermithoidea</taxon>
        <taxon>Mermithidae</taxon>
        <taxon>Romanomermis</taxon>
    </lineage>
</organism>